<name>A0A354YT56_9FIRM</name>
<keyword evidence="3" id="KW-0269">Exonuclease</keyword>
<evidence type="ECO:0000313" key="5">
    <source>
        <dbReference type="EMBL" id="HBK52510.1"/>
    </source>
</evidence>
<dbReference type="InterPro" id="IPR013223">
    <property type="entry name" value="RNase_B_OB_dom"/>
</dbReference>
<evidence type="ECO:0000259" key="4">
    <source>
        <dbReference type="SMART" id="SM00357"/>
    </source>
</evidence>
<dbReference type="InterPro" id="IPR012340">
    <property type="entry name" value="NA-bd_OB-fold"/>
</dbReference>
<reference evidence="5 6" key="1">
    <citation type="journal article" date="2018" name="Nat. Biotechnol.">
        <title>A standardized bacterial taxonomy based on genome phylogeny substantially revises the tree of life.</title>
        <authorList>
            <person name="Parks D.H."/>
            <person name="Chuvochina M."/>
            <person name="Waite D.W."/>
            <person name="Rinke C."/>
            <person name="Skarshewski A."/>
            <person name="Chaumeil P.A."/>
            <person name="Hugenholtz P."/>
        </authorList>
    </citation>
    <scope>NUCLEOTIDE SEQUENCE [LARGE SCALE GENOMIC DNA]</scope>
    <source>
        <strain evidence="5">UBA10948</strain>
    </source>
</reference>
<evidence type="ECO:0000313" key="6">
    <source>
        <dbReference type="Proteomes" id="UP000263273"/>
    </source>
</evidence>
<organism evidence="5 6">
    <name type="scientific">Syntrophomonas wolfei</name>
    <dbReference type="NCBI Taxonomy" id="863"/>
    <lineage>
        <taxon>Bacteria</taxon>
        <taxon>Bacillati</taxon>
        <taxon>Bacillota</taxon>
        <taxon>Clostridia</taxon>
        <taxon>Eubacteriales</taxon>
        <taxon>Syntrophomonadaceae</taxon>
        <taxon>Syntrophomonas</taxon>
    </lineage>
</organism>
<keyword evidence="2" id="KW-0378">Hydrolase</keyword>
<sequence length="163" mass="18672">MINRDSILECMHKESYKPLSYHELKEVFGIKDGDDEIKFSKIVGKLEKEGEIVKTRARKFGLPEMMNLVKGIIHISKKGFGVLVPEKAGIEEVFVYGKKLNGAMHNDRVMVRIQEKGYNGQRPEGTVIRILARNTRELVGTFTKGRHLLQVVPDDSRQIYPIY</sequence>
<accession>A0A354YT56</accession>
<feature type="domain" description="Cold-shock" evidence="4">
    <location>
        <begin position="70"/>
        <end position="131"/>
    </location>
</feature>
<dbReference type="SUPFAM" id="SSF50249">
    <property type="entry name" value="Nucleic acid-binding proteins"/>
    <property type="match status" value="1"/>
</dbReference>
<evidence type="ECO:0000256" key="2">
    <source>
        <dbReference type="ARBA" id="ARBA00022801"/>
    </source>
</evidence>
<proteinExistence type="predicted"/>
<evidence type="ECO:0000256" key="3">
    <source>
        <dbReference type="ARBA" id="ARBA00022839"/>
    </source>
</evidence>
<dbReference type="Proteomes" id="UP000263273">
    <property type="component" value="Unassembled WGS sequence"/>
</dbReference>
<protein>
    <submittedName>
        <fullName evidence="5">Ribonuclease R</fullName>
    </submittedName>
</protein>
<evidence type="ECO:0000256" key="1">
    <source>
        <dbReference type="ARBA" id="ARBA00022722"/>
    </source>
</evidence>
<dbReference type="SMART" id="SM00357">
    <property type="entry name" value="CSP"/>
    <property type="match status" value="1"/>
</dbReference>
<dbReference type="Gene3D" id="2.40.50.140">
    <property type="entry name" value="Nucleic acid-binding proteins"/>
    <property type="match status" value="1"/>
</dbReference>
<dbReference type="GO" id="GO:0004527">
    <property type="term" value="F:exonuclease activity"/>
    <property type="evidence" value="ECO:0007669"/>
    <property type="project" value="UniProtKB-KW"/>
</dbReference>
<dbReference type="EMBL" id="DNZF01000025">
    <property type="protein sequence ID" value="HBK52510.1"/>
    <property type="molecule type" value="Genomic_DNA"/>
</dbReference>
<dbReference type="Pfam" id="PF08206">
    <property type="entry name" value="OB_RNB"/>
    <property type="match status" value="1"/>
</dbReference>
<gene>
    <name evidence="5" type="ORF">DDZ44_01045</name>
</gene>
<comment type="caution">
    <text evidence="5">The sequence shown here is derived from an EMBL/GenBank/DDBJ whole genome shotgun (WGS) entry which is preliminary data.</text>
</comment>
<keyword evidence="1" id="KW-0540">Nuclease</keyword>
<feature type="non-terminal residue" evidence="5">
    <location>
        <position position="163"/>
    </location>
</feature>
<dbReference type="AlphaFoldDB" id="A0A354YT56"/>
<dbReference type="InterPro" id="IPR011129">
    <property type="entry name" value="CSD"/>
</dbReference>
<dbReference type="GO" id="GO:0003676">
    <property type="term" value="F:nucleic acid binding"/>
    <property type="evidence" value="ECO:0007669"/>
    <property type="project" value="InterPro"/>
</dbReference>